<gene>
    <name evidence="1" type="ORF">QAD02_004597</name>
</gene>
<protein>
    <submittedName>
        <fullName evidence="1">Uncharacterized protein</fullName>
    </submittedName>
</protein>
<proteinExistence type="predicted"/>
<evidence type="ECO:0000313" key="1">
    <source>
        <dbReference type="EMBL" id="KAJ8673335.1"/>
    </source>
</evidence>
<accession>A0ACC2NUU9</accession>
<evidence type="ECO:0000313" key="2">
    <source>
        <dbReference type="Proteomes" id="UP001239111"/>
    </source>
</evidence>
<sequence>MIRKVNRHRSCENFTPENVVRNFWNSFNIMDAINFVQEPWDEVSSSTVTTIWKELLPIIPSRNDGTDVASGYPEVMREVVNLAREVEREGFEDVQETEVSQLILPEPTYTPEEIEELATEPPVEDHVLTVSCRYASKKSSGGGGLKNAGNAKAKHRGWKRQDGGWVSAGTSVATQNSTRWHPGLNVGFGRNGTLYALTHGKVVITCEKVDLNWNHGWNKKCYGGREGESFYKKHFNVIPEAEHNRFKLVDKI</sequence>
<dbReference type="EMBL" id="CM056743">
    <property type="protein sequence ID" value="KAJ8673335.1"/>
    <property type="molecule type" value="Genomic_DNA"/>
</dbReference>
<keyword evidence="2" id="KW-1185">Reference proteome</keyword>
<organism evidence="1 2">
    <name type="scientific">Eretmocerus hayati</name>
    <dbReference type="NCBI Taxonomy" id="131215"/>
    <lineage>
        <taxon>Eukaryota</taxon>
        <taxon>Metazoa</taxon>
        <taxon>Ecdysozoa</taxon>
        <taxon>Arthropoda</taxon>
        <taxon>Hexapoda</taxon>
        <taxon>Insecta</taxon>
        <taxon>Pterygota</taxon>
        <taxon>Neoptera</taxon>
        <taxon>Endopterygota</taxon>
        <taxon>Hymenoptera</taxon>
        <taxon>Apocrita</taxon>
        <taxon>Proctotrupomorpha</taxon>
        <taxon>Chalcidoidea</taxon>
        <taxon>Aphelinidae</taxon>
        <taxon>Aphelininae</taxon>
        <taxon>Eretmocerus</taxon>
    </lineage>
</organism>
<comment type="caution">
    <text evidence="1">The sequence shown here is derived from an EMBL/GenBank/DDBJ whole genome shotgun (WGS) entry which is preliminary data.</text>
</comment>
<reference evidence="1" key="1">
    <citation type="submission" date="2023-04" db="EMBL/GenBank/DDBJ databases">
        <title>A chromosome-level genome assembly of the parasitoid wasp Eretmocerus hayati.</title>
        <authorList>
            <person name="Zhong Y."/>
            <person name="Liu S."/>
            <person name="Liu Y."/>
        </authorList>
    </citation>
    <scope>NUCLEOTIDE SEQUENCE</scope>
    <source>
        <strain evidence="1">ZJU_SS_LIU_2023</strain>
    </source>
</reference>
<dbReference type="Proteomes" id="UP001239111">
    <property type="component" value="Chromosome 3"/>
</dbReference>
<name>A0ACC2NUU9_9HYME</name>